<dbReference type="PROSITE" id="PS50089">
    <property type="entry name" value="ZF_RING_2"/>
    <property type="match status" value="1"/>
</dbReference>
<dbReference type="InterPro" id="IPR004162">
    <property type="entry name" value="SINA-like_animal"/>
</dbReference>
<dbReference type="UniPathway" id="UPA00143"/>
<evidence type="ECO:0000259" key="12">
    <source>
        <dbReference type="PROSITE" id="PS51081"/>
    </source>
</evidence>
<dbReference type="Gene3D" id="3.30.40.10">
    <property type="entry name" value="Zinc/RING finger domain, C3HC4 (zinc finger)"/>
    <property type="match status" value="2"/>
</dbReference>
<dbReference type="PROSITE" id="PS51081">
    <property type="entry name" value="ZF_SIAH"/>
    <property type="match status" value="1"/>
</dbReference>
<dbReference type="EC" id="2.3.2.27" evidence="10"/>
<dbReference type="SUPFAM" id="SSF57850">
    <property type="entry name" value="RING/U-box"/>
    <property type="match status" value="1"/>
</dbReference>
<keyword evidence="8 10" id="KW-0862">Zinc</keyword>
<comment type="domain">
    <text evidence="10">The SBD domain (substrate-binding domain) mediates the interaction with substrate proteins. It is related to the TRAF family.</text>
</comment>
<dbReference type="InterPro" id="IPR013010">
    <property type="entry name" value="Znf_SIAH"/>
</dbReference>
<evidence type="ECO:0000313" key="14">
    <source>
        <dbReference type="Proteomes" id="UP000502823"/>
    </source>
</evidence>
<comment type="domain">
    <text evidence="10">The RING-type zinc finger domain is essential for ubiquitin ligase activity.</text>
</comment>
<organism evidence="13 14">
    <name type="scientific">Coptotermes formosanus</name>
    <name type="common">Formosan subterranean termite</name>
    <dbReference type="NCBI Taxonomy" id="36987"/>
    <lineage>
        <taxon>Eukaryota</taxon>
        <taxon>Metazoa</taxon>
        <taxon>Ecdysozoa</taxon>
        <taxon>Arthropoda</taxon>
        <taxon>Hexapoda</taxon>
        <taxon>Insecta</taxon>
        <taxon>Pterygota</taxon>
        <taxon>Neoptera</taxon>
        <taxon>Polyneoptera</taxon>
        <taxon>Dictyoptera</taxon>
        <taxon>Blattodea</taxon>
        <taxon>Blattoidea</taxon>
        <taxon>Termitoidae</taxon>
        <taxon>Rhinotermitidae</taxon>
        <taxon>Coptotermes</taxon>
    </lineage>
</organism>
<comment type="function">
    <text evidence="10">E3 ubiquitin-protein ligase that mediates ubiquitination and subsequent proteasomal degradation of target proteins. E3 ubiquitin ligases accept ubiquitin from an E2 ubiquitin-conjugating enzyme in the form of a thioester and then directly transfers the ubiquitin to targeted substrates.</text>
</comment>
<dbReference type="InterPro" id="IPR008974">
    <property type="entry name" value="TRAF-like"/>
</dbReference>
<comment type="catalytic activity">
    <reaction evidence="1 10">
        <text>S-ubiquitinyl-[E2 ubiquitin-conjugating enzyme]-L-cysteine + [acceptor protein]-L-lysine = [E2 ubiquitin-conjugating enzyme]-L-cysteine + N(6)-ubiquitinyl-[acceptor protein]-L-lysine.</text>
        <dbReference type="EC" id="2.3.2.27"/>
    </reaction>
</comment>
<dbReference type="InParanoid" id="A0A6L2PX85"/>
<dbReference type="InterPro" id="IPR018121">
    <property type="entry name" value="7-in-absentia-prot_TRAF-dom"/>
</dbReference>
<evidence type="ECO:0000256" key="3">
    <source>
        <dbReference type="ARBA" id="ARBA00009119"/>
    </source>
</evidence>
<keyword evidence="5 10" id="KW-0479">Metal-binding</keyword>
<proteinExistence type="inferred from homology"/>
<keyword evidence="6 9" id="KW-0863">Zinc-finger</keyword>
<dbReference type="OrthoDB" id="6677380at2759"/>
<evidence type="ECO:0000256" key="2">
    <source>
        <dbReference type="ARBA" id="ARBA00004906"/>
    </source>
</evidence>
<dbReference type="Pfam" id="PF21362">
    <property type="entry name" value="Sina_RING"/>
    <property type="match status" value="1"/>
</dbReference>
<reference evidence="14" key="1">
    <citation type="submission" date="2020-01" db="EMBL/GenBank/DDBJ databases">
        <title>Draft genome sequence of the Termite Coptotermes fromosanus.</title>
        <authorList>
            <person name="Itakura S."/>
            <person name="Yosikawa Y."/>
            <person name="Umezawa K."/>
        </authorList>
    </citation>
    <scope>NUCLEOTIDE SEQUENCE [LARGE SCALE GENOMIC DNA]</scope>
</reference>
<evidence type="ECO:0000313" key="13">
    <source>
        <dbReference type="EMBL" id="GFG35075.1"/>
    </source>
</evidence>
<keyword evidence="4" id="KW-0808">Transferase</keyword>
<accession>A0A6L2PX85</accession>
<dbReference type="GO" id="GO:0043161">
    <property type="term" value="P:proteasome-mediated ubiquitin-dependent protein catabolic process"/>
    <property type="evidence" value="ECO:0007669"/>
    <property type="project" value="TreeGrafter"/>
</dbReference>
<keyword evidence="7 10" id="KW-0833">Ubl conjugation pathway</keyword>
<dbReference type="GO" id="GO:0031624">
    <property type="term" value="F:ubiquitin conjugating enzyme binding"/>
    <property type="evidence" value="ECO:0007669"/>
    <property type="project" value="TreeGrafter"/>
</dbReference>
<dbReference type="GO" id="GO:0008270">
    <property type="term" value="F:zinc ion binding"/>
    <property type="evidence" value="ECO:0007669"/>
    <property type="project" value="UniProtKB-KW"/>
</dbReference>
<evidence type="ECO:0000259" key="11">
    <source>
        <dbReference type="PROSITE" id="PS50089"/>
    </source>
</evidence>
<dbReference type="GO" id="GO:0061630">
    <property type="term" value="F:ubiquitin protein ligase activity"/>
    <property type="evidence" value="ECO:0007669"/>
    <property type="project" value="UniProtKB-EC"/>
</dbReference>
<feature type="domain" description="SIAH-type" evidence="12">
    <location>
        <begin position="70"/>
        <end position="132"/>
    </location>
</feature>
<dbReference type="FunFam" id="3.30.40.10:FF:000041">
    <property type="entry name" value="E3 ubiquitin-protein ligase SINAT3"/>
    <property type="match status" value="1"/>
</dbReference>
<dbReference type="GO" id="GO:0005737">
    <property type="term" value="C:cytoplasm"/>
    <property type="evidence" value="ECO:0007669"/>
    <property type="project" value="InterPro"/>
</dbReference>
<gene>
    <name evidence="13" type="ORF">Cfor_05083</name>
</gene>
<dbReference type="Pfam" id="PF21361">
    <property type="entry name" value="Sina_ZnF"/>
    <property type="match status" value="1"/>
</dbReference>
<comment type="pathway">
    <text evidence="2 10">Protein modification; protein ubiquitination.</text>
</comment>
<dbReference type="PANTHER" id="PTHR45877:SF2">
    <property type="entry name" value="E3 UBIQUITIN-PROTEIN LIGASE SINA-RELATED"/>
    <property type="match status" value="1"/>
</dbReference>
<dbReference type="Proteomes" id="UP000502823">
    <property type="component" value="Unassembled WGS sequence"/>
</dbReference>
<dbReference type="InterPro" id="IPR001841">
    <property type="entry name" value="Znf_RING"/>
</dbReference>
<evidence type="ECO:0000256" key="4">
    <source>
        <dbReference type="ARBA" id="ARBA00022679"/>
    </source>
</evidence>
<dbReference type="AlphaFoldDB" id="A0A6L2PX85"/>
<evidence type="ECO:0000256" key="10">
    <source>
        <dbReference type="RuleBase" id="RU201113"/>
    </source>
</evidence>
<comment type="similarity">
    <text evidence="3 10">Belongs to the SINA (Seven in absentia) family.</text>
</comment>
<dbReference type="Pfam" id="PF03145">
    <property type="entry name" value="Sina_TRAF"/>
    <property type="match status" value="1"/>
</dbReference>
<sequence length="272" mass="30949">MDRLSHALDEALLSDLECPVCREYMVPPINLCTNGHNICSKCRQKVQCCPTCRAEFSSIRNVALESIARRLKYPCANRQTGCLDLFSIEHIAEHQAVCAYGPIECPLNKVNVGCPWKGFKSDLKEHAKAAHPRYFSERSTFFSYMLQDEAALLFCFGEVFLSYKRIRDGRFYCVVQLIGPSSQASKYKCEFKLHVVDEIEEICKTFTVRSYLEDFETSFNSGKCLRLDALVVRHFVVQNVLNLTVTLSTVQRRASITQPKNSTGVLKPGKYM</sequence>
<name>A0A6L2PX85_COPFO</name>
<evidence type="ECO:0000256" key="7">
    <source>
        <dbReference type="ARBA" id="ARBA00022786"/>
    </source>
</evidence>
<feature type="domain" description="RING-type" evidence="11">
    <location>
        <begin position="18"/>
        <end position="53"/>
    </location>
</feature>
<protein>
    <recommendedName>
        <fullName evidence="10">E3 ubiquitin-protein ligase</fullName>
        <ecNumber evidence="10">2.3.2.27</ecNumber>
    </recommendedName>
</protein>
<evidence type="ECO:0000256" key="5">
    <source>
        <dbReference type="ARBA" id="ARBA00022723"/>
    </source>
</evidence>
<dbReference type="EMBL" id="BLKM01011979">
    <property type="protein sequence ID" value="GFG35075.1"/>
    <property type="molecule type" value="Genomic_DNA"/>
</dbReference>
<dbReference type="PANTHER" id="PTHR45877">
    <property type="entry name" value="E3 UBIQUITIN-PROTEIN LIGASE SIAH2"/>
    <property type="match status" value="1"/>
</dbReference>
<dbReference type="SUPFAM" id="SSF49599">
    <property type="entry name" value="TRAF domain-like"/>
    <property type="match status" value="1"/>
</dbReference>
<evidence type="ECO:0000256" key="9">
    <source>
        <dbReference type="PROSITE-ProRule" id="PRU00455"/>
    </source>
</evidence>
<dbReference type="InterPro" id="IPR049548">
    <property type="entry name" value="Sina-like_RING"/>
</dbReference>
<keyword evidence="14" id="KW-1185">Reference proteome</keyword>
<dbReference type="InterPro" id="IPR013083">
    <property type="entry name" value="Znf_RING/FYVE/PHD"/>
</dbReference>
<evidence type="ECO:0000256" key="8">
    <source>
        <dbReference type="ARBA" id="ARBA00022833"/>
    </source>
</evidence>
<dbReference type="Gene3D" id="2.60.210.10">
    <property type="entry name" value="Apoptosis, Tumor Necrosis Factor Receptor Associated Protein 2, Chain A"/>
    <property type="match status" value="1"/>
</dbReference>
<dbReference type="GO" id="GO:0016567">
    <property type="term" value="P:protein ubiquitination"/>
    <property type="evidence" value="ECO:0007669"/>
    <property type="project" value="UniProtKB-UniPathway"/>
</dbReference>
<evidence type="ECO:0000256" key="6">
    <source>
        <dbReference type="ARBA" id="ARBA00022771"/>
    </source>
</evidence>
<evidence type="ECO:0000256" key="1">
    <source>
        <dbReference type="ARBA" id="ARBA00000900"/>
    </source>
</evidence>
<comment type="caution">
    <text evidence="13">The sequence shown here is derived from an EMBL/GenBank/DDBJ whole genome shotgun (WGS) entry which is preliminary data.</text>
</comment>